<keyword evidence="3" id="KW-0202">Cytokine</keyword>
<proteinExistence type="inferred from homology"/>
<dbReference type="RefSeq" id="XP_019514273.1">
    <property type="nucleotide sequence ID" value="XM_019658728.1"/>
</dbReference>
<evidence type="ECO:0000256" key="4">
    <source>
        <dbReference type="ARBA" id="ARBA00022525"/>
    </source>
</evidence>
<dbReference type="GO" id="GO:0005615">
    <property type="term" value="C:extracellular space"/>
    <property type="evidence" value="ECO:0007669"/>
    <property type="project" value="UniProtKB-KW"/>
</dbReference>
<evidence type="ECO:0000256" key="2">
    <source>
        <dbReference type="ARBA" id="ARBA00007236"/>
    </source>
</evidence>
<evidence type="ECO:0000256" key="9">
    <source>
        <dbReference type="ARBA" id="ARBA00072455"/>
    </source>
</evidence>
<evidence type="ECO:0000256" key="6">
    <source>
        <dbReference type="ARBA" id="ARBA00023157"/>
    </source>
</evidence>
<dbReference type="Gene3D" id="2.10.90.10">
    <property type="entry name" value="Cystine-knot cytokines"/>
    <property type="match status" value="1"/>
</dbReference>
<dbReference type="GO" id="GO:0010557">
    <property type="term" value="P:positive regulation of macromolecule biosynthetic process"/>
    <property type="evidence" value="ECO:0007669"/>
    <property type="project" value="UniProtKB-ARBA"/>
</dbReference>
<dbReference type="FunFam" id="2.10.90.10:FF:000038">
    <property type="entry name" value="Interleukin-17A"/>
    <property type="match status" value="1"/>
</dbReference>
<evidence type="ECO:0000313" key="11">
    <source>
        <dbReference type="Proteomes" id="UP000694851"/>
    </source>
</evidence>
<evidence type="ECO:0000256" key="5">
    <source>
        <dbReference type="ARBA" id="ARBA00022729"/>
    </source>
</evidence>
<keyword evidence="6" id="KW-1015">Disulfide bond</keyword>
<dbReference type="InterPro" id="IPR029034">
    <property type="entry name" value="Cystine-knot_cytokine"/>
</dbReference>
<keyword evidence="11" id="KW-1185">Reference proteome</keyword>
<feature type="chain" id="PRO_5034386778" description="Interleukin-17A" evidence="10">
    <location>
        <begin position="24"/>
        <end position="152"/>
    </location>
</feature>
<gene>
    <name evidence="12" type="primary">IL17A</name>
</gene>
<comment type="subunit">
    <text evidence="8">Homodimer. Forms complexes with IL17RA and IL17RC receptors with 2:1 binding stoichiometry: two receptor chains for one interleukin molecule. IL17A homodimer preferentially drives the formation of IL17RA-IL17RC heterodimeric receptor complex. IL17A homodimer adopts an asymmetrical ternary structure with one IL17RA molecule, allowing for high affinity interactions of one IL17A monomer with one IL17RA molecule (via D1 and D2 domains), while disfavoring binding of a second IL17RA molecule on the other IL17A monomer. Heterodimer with IL17F. IL17A-IL17F forms complexes with IL17RA-IL17RC, but with lower affinity when compared to IL17A homodimer. IL17RA and IL17RC chains cannot distinguish between IL17A and IL17F molecules, potentially enabling the formation of topologically distinct complexes.</text>
</comment>
<dbReference type="PRINTS" id="PR01932">
    <property type="entry name" value="INTRLEUKIN17"/>
</dbReference>
<dbReference type="GeneID" id="109391301"/>
<comment type="subcellular location">
    <subcellularLocation>
        <location evidence="1">Secreted</location>
    </subcellularLocation>
</comment>
<reference evidence="12" key="1">
    <citation type="submission" date="2025-08" db="UniProtKB">
        <authorList>
            <consortium name="RefSeq"/>
        </authorList>
    </citation>
    <scope>IDENTIFICATION</scope>
    <source>
        <tissue evidence="12">Muscle</tissue>
    </source>
</reference>
<dbReference type="Proteomes" id="UP000694851">
    <property type="component" value="Unplaced"/>
</dbReference>
<dbReference type="AlphaFoldDB" id="A0A8B7SPJ5"/>
<dbReference type="InterPro" id="IPR020440">
    <property type="entry name" value="IL-17_chr"/>
</dbReference>
<dbReference type="KEGG" id="hai:109391301"/>
<dbReference type="OrthoDB" id="6093351at2759"/>
<protein>
    <recommendedName>
        <fullName evidence="9">Interleukin-17A</fullName>
    </recommendedName>
</protein>
<keyword evidence="4" id="KW-0964">Secreted</keyword>
<dbReference type="GO" id="GO:0006954">
    <property type="term" value="P:inflammatory response"/>
    <property type="evidence" value="ECO:0007669"/>
    <property type="project" value="InterPro"/>
</dbReference>
<dbReference type="InterPro" id="IPR010345">
    <property type="entry name" value="IL-17_fam"/>
</dbReference>
<accession>A0A8B7SPJ5</accession>
<evidence type="ECO:0000256" key="1">
    <source>
        <dbReference type="ARBA" id="ARBA00004613"/>
    </source>
</evidence>
<keyword evidence="7" id="KW-0325">Glycoprotein</keyword>
<feature type="signal peptide" evidence="10">
    <location>
        <begin position="1"/>
        <end position="23"/>
    </location>
</feature>
<sequence length="152" mass="17321">MAPARTSSVSLLLLVSLLAIVKARVIIPQNPGCPNTEDNSFPQSVKINLNILNRGTNPRRPFDYHNRSISPWNLQPNEDPDRYPPVIWEAKCRYLFCVNAEGNLDHHLNSVPIQQEILVLRRKPQHCPHSFQLEKMMVDVGCTCVRAMVREA</sequence>
<dbReference type="GO" id="GO:0080090">
    <property type="term" value="P:regulation of primary metabolic process"/>
    <property type="evidence" value="ECO:0007669"/>
    <property type="project" value="UniProtKB-ARBA"/>
</dbReference>
<dbReference type="CTD" id="3605"/>
<evidence type="ECO:0000313" key="12">
    <source>
        <dbReference type="RefSeq" id="XP_019514273.1"/>
    </source>
</evidence>
<keyword evidence="5 10" id="KW-0732">Signal</keyword>
<dbReference type="GO" id="GO:0005125">
    <property type="term" value="F:cytokine activity"/>
    <property type="evidence" value="ECO:0007669"/>
    <property type="project" value="UniProtKB-KW"/>
</dbReference>
<organism evidence="11 12">
    <name type="scientific">Hipposideros armiger</name>
    <name type="common">Great Himalayan leaf-nosed bat</name>
    <dbReference type="NCBI Taxonomy" id="186990"/>
    <lineage>
        <taxon>Eukaryota</taxon>
        <taxon>Metazoa</taxon>
        <taxon>Chordata</taxon>
        <taxon>Craniata</taxon>
        <taxon>Vertebrata</taxon>
        <taxon>Euteleostomi</taxon>
        <taxon>Mammalia</taxon>
        <taxon>Eutheria</taxon>
        <taxon>Laurasiatheria</taxon>
        <taxon>Chiroptera</taxon>
        <taxon>Yinpterochiroptera</taxon>
        <taxon>Rhinolophoidea</taxon>
        <taxon>Hipposideridae</taxon>
        <taxon>Hipposideros</taxon>
    </lineage>
</organism>
<dbReference type="GO" id="GO:0010468">
    <property type="term" value="P:regulation of gene expression"/>
    <property type="evidence" value="ECO:0007669"/>
    <property type="project" value="UniProtKB-ARBA"/>
</dbReference>
<name>A0A8B7SPJ5_HIPAR</name>
<evidence type="ECO:0000256" key="10">
    <source>
        <dbReference type="SAM" id="SignalP"/>
    </source>
</evidence>
<evidence type="ECO:0000256" key="3">
    <source>
        <dbReference type="ARBA" id="ARBA00022514"/>
    </source>
</evidence>
<dbReference type="SUPFAM" id="SSF57501">
    <property type="entry name" value="Cystine-knot cytokines"/>
    <property type="match status" value="1"/>
</dbReference>
<dbReference type="Pfam" id="PF06083">
    <property type="entry name" value="IL17"/>
    <property type="match status" value="1"/>
</dbReference>
<evidence type="ECO:0000256" key="8">
    <source>
        <dbReference type="ARBA" id="ARBA00065872"/>
    </source>
</evidence>
<comment type="similarity">
    <text evidence="2">Belongs to the IL-17 family.</text>
</comment>
<evidence type="ECO:0000256" key="7">
    <source>
        <dbReference type="ARBA" id="ARBA00023180"/>
    </source>
</evidence>